<accession>A0AA36MBU0</accession>
<evidence type="ECO:0000313" key="1">
    <source>
        <dbReference type="EMBL" id="CAJ0604623.1"/>
    </source>
</evidence>
<proteinExistence type="predicted"/>
<organism evidence="1 2">
    <name type="scientific">Cylicocyclus nassatus</name>
    <name type="common">Nematode worm</name>
    <dbReference type="NCBI Taxonomy" id="53992"/>
    <lineage>
        <taxon>Eukaryota</taxon>
        <taxon>Metazoa</taxon>
        <taxon>Ecdysozoa</taxon>
        <taxon>Nematoda</taxon>
        <taxon>Chromadorea</taxon>
        <taxon>Rhabditida</taxon>
        <taxon>Rhabditina</taxon>
        <taxon>Rhabditomorpha</taxon>
        <taxon>Strongyloidea</taxon>
        <taxon>Strongylidae</taxon>
        <taxon>Cylicocyclus</taxon>
    </lineage>
</organism>
<dbReference type="Proteomes" id="UP001176961">
    <property type="component" value="Unassembled WGS sequence"/>
</dbReference>
<evidence type="ECO:0000313" key="2">
    <source>
        <dbReference type="Proteomes" id="UP001176961"/>
    </source>
</evidence>
<protein>
    <submittedName>
        <fullName evidence="1">Uncharacterized protein</fullName>
    </submittedName>
</protein>
<keyword evidence="2" id="KW-1185">Reference proteome</keyword>
<comment type="caution">
    <text evidence="1">The sequence shown here is derived from an EMBL/GenBank/DDBJ whole genome shotgun (WGS) entry which is preliminary data.</text>
</comment>
<gene>
    <name evidence="1" type="ORF">CYNAS_LOCUS16606</name>
</gene>
<sequence>MFRATVVFNCYRQNSFRSTRYICKKCVCTTCGNLLSYLNRRYGGSTEGDESVCNESEPQQHYTDISQIANERLLGCPQCAKYRGSRKSRIGAEGD</sequence>
<name>A0AA36MBU0_CYLNA</name>
<dbReference type="EMBL" id="CATQJL010000305">
    <property type="protein sequence ID" value="CAJ0604623.1"/>
    <property type="molecule type" value="Genomic_DNA"/>
</dbReference>
<dbReference type="AlphaFoldDB" id="A0AA36MBU0"/>
<reference evidence="1" key="1">
    <citation type="submission" date="2023-07" db="EMBL/GenBank/DDBJ databases">
        <authorList>
            <consortium name="CYATHOMIX"/>
        </authorList>
    </citation>
    <scope>NUCLEOTIDE SEQUENCE</scope>
    <source>
        <strain evidence="1">N/A</strain>
    </source>
</reference>